<dbReference type="HOGENOM" id="CLU_084747_5_0_6"/>
<gene>
    <name evidence="1" type="primary">yidB</name>
    <name evidence="1" type="ORF">EcWSU1_01081</name>
</gene>
<dbReference type="InterPro" id="IPR027405">
    <property type="entry name" value="YidB-like"/>
</dbReference>
<dbReference type="Gene3D" id="1.10.10.690">
    <property type="entry name" value="YidB-like"/>
    <property type="match status" value="1"/>
</dbReference>
<dbReference type="eggNOG" id="COG3753">
    <property type="taxonomic scope" value="Bacteria"/>
</dbReference>
<dbReference type="EMBL" id="CP002886">
    <property type="protein sequence ID" value="AEW72521.1"/>
    <property type="molecule type" value="Genomic_DNA"/>
</dbReference>
<dbReference type="AlphaFoldDB" id="G8LCX3"/>
<accession>G8LCX3</accession>
<dbReference type="InterPro" id="IPR045372">
    <property type="entry name" value="YidB"/>
</dbReference>
<protein>
    <submittedName>
        <fullName evidence="1">YidB</fullName>
    </submittedName>
</protein>
<evidence type="ECO:0000313" key="1">
    <source>
        <dbReference type="EMBL" id="AEW72521.1"/>
    </source>
</evidence>
<dbReference type="Pfam" id="PF20159">
    <property type="entry name" value="YidB"/>
    <property type="match status" value="1"/>
</dbReference>
<evidence type="ECO:0000313" key="2">
    <source>
        <dbReference type="Proteomes" id="UP000007838"/>
    </source>
</evidence>
<reference evidence="1 2" key="1">
    <citation type="journal article" date="2011" name="Stand. Genomic Sci.">
        <title>Complete genome of the onion pathogen Enterobacter cloacae EcWSU1.</title>
        <authorList>
            <person name="Humann J.L."/>
            <person name="Wildung M."/>
            <person name="Cheng C.H."/>
            <person name="Lee T."/>
            <person name="Stewart J.E."/>
            <person name="Drew J.C."/>
            <person name="Triplett E.W."/>
            <person name="Main D."/>
            <person name="Schroeder B.K."/>
        </authorList>
    </citation>
    <scope>NUCLEOTIDE SEQUENCE [LARGE SCALE GENOMIC DNA]</scope>
    <source>
        <strain evidence="1 2">EcWSU1</strain>
    </source>
</reference>
<dbReference type="Proteomes" id="UP000007838">
    <property type="component" value="Chromosome"/>
</dbReference>
<organism evidence="1 2">
    <name type="scientific">Enterobacter ludwigii</name>
    <dbReference type="NCBI Taxonomy" id="299767"/>
    <lineage>
        <taxon>Bacteria</taxon>
        <taxon>Pseudomonadati</taxon>
        <taxon>Pseudomonadota</taxon>
        <taxon>Gammaproteobacteria</taxon>
        <taxon>Enterobacterales</taxon>
        <taxon>Enterobacteriaceae</taxon>
        <taxon>Enterobacter</taxon>
        <taxon>Enterobacter cloacae complex</taxon>
    </lineage>
</organism>
<dbReference type="SUPFAM" id="SSF140804">
    <property type="entry name" value="YidB-like"/>
    <property type="match status" value="1"/>
</dbReference>
<name>G8LCX3_9ENTR</name>
<dbReference type="KEGG" id="eec:EcWSU1_01081"/>
<sequence>MMGLLDQIGSLAGGQGGKTEQLQAIMAWIEQQGGIQGILEKFRNGGLGGVVESWLSQQSNQSVNSEQITSVFGSPALQDLGAKLGVDSQTASTLIAEYLPKIVDGLSPQGEAPAEGDLMSAGLNLLKGKFLS</sequence>
<proteinExistence type="predicted"/>